<evidence type="ECO:0000313" key="5">
    <source>
        <dbReference type="Proteomes" id="UP001383392"/>
    </source>
</evidence>
<dbReference type="SUPFAM" id="SSF52540">
    <property type="entry name" value="P-loop containing nucleoside triphosphate hydrolases"/>
    <property type="match status" value="1"/>
</dbReference>
<dbReference type="GO" id="GO:0003678">
    <property type="term" value="F:DNA helicase activity"/>
    <property type="evidence" value="ECO:0007669"/>
    <property type="project" value="InterPro"/>
</dbReference>
<keyword evidence="3" id="KW-0347">Helicase</keyword>
<dbReference type="GO" id="GO:0005829">
    <property type="term" value="C:cytosol"/>
    <property type="evidence" value="ECO:0007669"/>
    <property type="project" value="TreeGrafter"/>
</dbReference>
<evidence type="ECO:0000313" key="2">
    <source>
        <dbReference type="EMBL" id="MEK0309051.1"/>
    </source>
</evidence>
<dbReference type="EMBL" id="JAOSJG010000006">
    <property type="protein sequence ID" value="MEK0309051.1"/>
    <property type="molecule type" value="Genomic_DNA"/>
</dbReference>
<reference evidence="2 5" key="2">
    <citation type="journal article" date="2023" name="Int. J. Syst. Evol. Microbiol.">
        <title>The observation of taxonomic boundaries for the 16SrII and 16SrXXV phytoplasmas using genome-based delimitation.</title>
        <authorList>
            <person name="Rodrigues Jardim B."/>
            <person name="Tran-Nguyen L.T.T."/>
            <person name="Gambley C."/>
            <person name="Al-Sadi A.M."/>
            <person name="Al-Subhi A.M."/>
            <person name="Foissac X."/>
            <person name="Salar P."/>
            <person name="Cai H."/>
            <person name="Yang J.Y."/>
            <person name="Davis R."/>
            <person name="Jones L."/>
            <person name="Rodoni B."/>
            <person name="Constable F.E."/>
        </authorList>
    </citation>
    <scope>NUCLEOTIDE SEQUENCE [LARGE SCALE GENOMIC DNA]</scope>
    <source>
        <strain evidence="2">BAWM-OMN-P75</strain>
    </source>
</reference>
<dbReference type="GO" id="GO:0005524">
    <property type="term" value="F:ATP binding"/>
    <property type="evidence" value="ECO:0007669"/>
    <property type="project" value="InterPro"/>
</dbReference>
<keyword evidence="5" id="KW-1185">Reference proteome</keyword>
<dbReference type="RefSeq" id="WP_078122837.1">
    <property type="nucleotide sequence ID" value="NZ_JAOSJG010000006.1"/>
</dbReference>
<gene>
    <name evidence="3" type="ORF">B2G44_00060</name>
    <name evidence="2" type="ORF">OC712_00930</name>
</gene>
<protein>
    <submittedName>
        <fullName evidence="3">DNA helicase</fullName>
    </submittedName>
    <submittedName>
        <fullName evidence="2">DnaB helicase C-terminal domain-containing protein</fullName>
    </submittedName>
</protein>
<comment type="caution">
    <text evidence="3">The sequence shown here is derived from an EMBL/GenBank/DDBJ whole genome shotgun (WGS) entry which is preliminary data.</text>
</comment>
<dbReference type="InterPro" id="IPR027417">
    <property type="entry name" value="P-loop_NTPase"/>
</dbReference>
<dbReference type="PROSITE" id="PS51199">
    <property type="entry name" value="SF4_HELICASE"/>
    <property type="match status" value="1"/>
</dbReference>
<dbReference type="OrthoDB" id="385623at2"/>
<reference evidence="3 4" key="1">
    <citation type="submission" date="2017-02" db="EMBL/GenBank/DDBJ databases">
        <title>A draft genome of 'Candidatus Phytoplasma aurantifolia' the agent of the witches-broom disease of lime.</title>
        <authorList>
            <person name="Foissac X."/>
            <person name="Carle P."/>
        </authorList>
    </citation>
    <scope>NUCLEOTIDE SEQUENCE [LARGE SCALE GENOMIC DNA]</scope>
    <source>
        <strain evidence="3 4">WBDL</strain>
    </source>
</reference>
<feature type="domain" description="SF4 helicase" evidence="1">
    <location>
        <begin position="190"/>
        <end position="490"/>
    </location>
</feature>
<dbReference type="Proteomes" id="UP000189722">
    <property type="component" value="Unassembled WGS sequence"/>
</dbReference>
<keyword evidence="3" id="KW-0067">ATP-binding</keyword>
<dbReference type="InterPro" id="IPR007694">
    <property type="entry name" value="DNA_helicase_DnaB-like_C"/>
</dbReference>
<keyword evidence="3" id="KW-0547">Nucleotide-binding</keyword>
<dbReference type="GO" id="GO:0006260">
    <property type="term" value="P:DNA replication"/>
    <property type="evidence" value="ECO:0007669"/>
    <property type="project" value="InterPro"/>
</dbReference>
<dbReference type="Gene3D" id="3.40.50.300">
    <property type="entry name" value="P-loop containing nucleotide triphosphate hydrolases"/>
    <property type="match status" value="1"/>
</dbReference>
<dbReference type="Pfam" id="PF03796">
    <property type="entry name" value="DnaB_C"/>
    <property type="match status" value="1"/>
</dbReference>
<evidence type="ECO:0000259" key="1">
    <source>
        <dbReference type="PROSITE" id="PS51199"/>
    </source>
</evidence>
<dbReference type="Proteomes" id="UP001383392">
    <property type="component" value="Unassembled WGS sequence"/>
</dbReference>
<dbReference type="AlphaFoldDB" id="A0A1S9M627"/>
<dbReference type="EMBL" id="MWKN01000001">
    <property type="protein sequence ID" value="OOP60592.1"/>
    <property type="molecule type" value="Genomic_DNA"/>
</dbReference>
<sequence>MLTNEQKALKQIITYLNQNKREQLQFYFDLIDPQWFCEPQHRQIFQALKYLTLEKTSLPPVDQSPSSAALLPQLLTYLQTHFPQDHFTNTSLAFLNDDLCQENNLDCLTNLKHTYTQEKLFQQLLKIIKPTFDHPDPYHRHLYYQEIFAKLRKFMAWIPHQSDQTLFTIPQMATVHPEFFKTDRQAQEMIRAEYYRLSENFRGLNQTTNGFKKGQVITIGGYTGLGKTSFVYHLLLDISQTKWQETNHYPHILVFSYEMTLAENLSRLLANLTQIPLEVIFAKNWEETGISPALYTERMKIVQPFLNNLKITFSYDRTKNIDYVLDLVYRHHLEQQIEIVVIDHLQIAKATHHLENDRLAIDEIMTKLKKLAVELKIVVIILSQFSRDTYHNYSGKSPAITALKGSGGIETNSDLVLMMAEFQPKLSKTREKPFNIYNCDCQQLYATARGHESQKIIELAIKKNRSGAKKDLLYHFEMTTQTFQEIGYVLPYAEDDDEDD</sequence>
<evidence type="ECO:0000313" key="3">
    <source>
        <dbReference type="EMBL" id="OOP60592.1"/>
    </source>
</evidence>
<proteinExistence type="predicted"/>
<dbReference type="STRING" id="180978.B2G44_00060"/>
<organism evidence="3 4">
    <name type="scientific">Candidatus Phytoplasma citri</name>
    <dbReference type="NCBI Taxonomy" id="180978"/>
    <lineage>
        <taxon>Bacteria</taxon>
        <taxon>Bacillati</taxon>
        <taxon>Mycoplasmatota</taxon>
        <taxon>Mollicutes</taxon>
        <taxon>Acholeplasmatales</taxon>
        <taxon>Acholeplasmataceae</taxon>
        <taxon>Candidatus Phytoplasma</taxon>
        <taxon>16SrII (Peanut WB group)</taxon>
    </lineage>
</organism>
<name>A0A1S9M627_9MOLU</name>
<keyword evidence="3" id="KW-0378">Hydrolase</keyword>
<dbReference type="PANTHER" id="PTHR30153">
    <property type="entry name" value="REPLICATIVE DNA HELICASE DNAB"/>
    <property type="match status" value="1"/>
</dbReference>
<accession>A0A1S9M627</accession>
<evidence type="ECO:0000313" key="4">
    <source>
        <dbReference type="Proteomes" id="UP000189722"/>
    </source>
</evidence>
<dbReference type="PANTHER" id="PTHR30153:SF2">
    <property type="entry name" value="REPLICATIVE DNA HELICASE"/>
    <property type="match status" value="1"/>
</dbReference>